<dbReference type="InterPro" id="IPR036890">
    <property type="entry name" value="HATPase_C_sf"/>
</dbReference>
<accession>S7UPI7</accession>
<organism evidence="8 9">
    <name type="scientific">Desulfococcus multivorans DSM 2059</name>
    <dbReference type="NCBI Taxonomy" id="1121405"/>
    <lineage>
        <taxon>Bacteria</taxon>
        <taxon>Pseudomonadati</taxon>
        <taxon>Thermodesulfobacteriota</taxon>
        <taxon>Desulfobacteria</taxon>
        <taxon>Desulfobacterales</taxon>
        <taxon>Desulfococcaceae</taxon>
        <taxon>Desulfococcus</taxon>
    </lineage>
</organism>
<dbReference type="eggNOG" id="COG4191">
    <property type="taxonomic scope" value="Bacteria"/>
</dbReference>
<dbReference type="InterPro" id="IPR011006">
    <property type="entry name" value="CheY-like_superfamily"/>
</dbReference>
<feature type="compositionally biased region" description="Basic and acidic residues" evidence="5">
    <location>
        <begin position="409"/>
        <end position="425"/>
    </location>
</feature>
<comment type="caution">
    <text evidence="8">The sequence shown here is derived from an EMBL/GenBank/DDBJ whole genome shotgun (WGS) entry which is preliminary data.</text>
</comment>
<dbReference type="SMART" id="SM00387">
    <property type="entry name" value="HATPase_c"/>
    <property type="match status" value="1"/>
</dbReference>
<dbReference type="InterPro" id="IPR001789">
    <property type="entry name" value="Sig_transdc_resp-reg_receiver"/>
</dbReference>
<dbReference type="PANTHER" id="PTHR43547:SF2">
    <property type="entry name" value="HYBRID SIGNAL TRANSDUCTION HISTIDINE KINASE C"/>
    <property type="match status" value="1"/>
</dbReference>
<comment type="catalytic activity">
    <reaction evidence="1">
        <text>ATP + protein L-histidine = ADP + protein N-phospho-L-histidine.</text>
        <dbReference type="EC" id="2.7.13.3"/>
    </reaction>
</comment>
<keyword evidence="3 4" id="KW-0597">Phosphoprotein</keyword>
<dbReference type="CDD" id="cd00082">
    <property type="entry name" value="HisKA"/>
    <property type="match status" value="1"/>
</dbReference>
<evidence type="ECO:0000313" key="9">
    <source>
        <dbReference type="Proteomes" id="UP000014977"/>
    </source>
</evidence>
<evidence type="ECO:0000256" key="3">
    <source>
        <dbReference type="ARBA" id="ARBA00022553"/>
    </source>
</evidence>
<dbReference type="GO" id="GO:0000155">
    <property type="term" value="F:phosphorelay sensor kinase activity"/>
    <property type="evidence" value="ECO:0007669"/>
    <property type="project" value="InterPro"/>
</dbReference>
<dbReference type="SUPFAM" id="SSF47384">
    <property type="entry name" value="Homodimeric domain of signal transducing histidine kinase"/>
    <property type="match status" value="1"/>
</dbReference>
<dbReference type="InterPro" id="IPR005467">
    <property type="entry name" value="His_kinase_dom"/>
</dbReference>
<dbReference type="EMBL" id="ATHJ01000105">
    <property type="protein sequence ID" value="EPR35929.1"/>
    <property type="molecule type" value="Genomic_DNA"/>
</dbReference>
<dbReference type="SUPFAM" id="SSF55874">
    <property type="entry name" value="ATPase domain of HSP90 chaperone/DNA topoisomerase II/histidine kinase"/>
    <property type="match status" value="1"/>
</dbReference>
<dbReference type="AlphaFoldDB" id="S7UPI7"/>
<feature type="domain" description="Response regulatory" evidence="7">
    <location>
        <begin position="11"/>
        <end position="125"/>
    </location>
</feature>
<evidence type="ECO:0000259" key="6">
    <source>
        <dbReference type="PROSITE" id="PS50109"/>
    </source>
</evidence>
<protein>
    <recommendedName>
        <fullName evidence="2">histidine kinase</fullName>
        <ecNumber evidence="2">2.7.13.3</ecNumber>
    </recommendedName>
</protein>
<dbReference type="InterPro" id="IPR003661">
    <property type="entry name" value="HisK_dim/P_dom"/>
</dbReference>
<reference evidence="8 9" key="1">
    <citation type="journal article" date="2013" name="Genome Announc.">
        <title>Draft genome sequences for three mercury-methylating, sulfate-reducing bacteria.</title>
        <authorList>
            <person name="Brown S.D."/>
            <person name="Hurt R.A.Jr."/>
            <person name="Gilmour C.C."/>
            <person name="Elias D.A."/>
        </authorList>
    </citation>
    <scope>NUCLEOTIDE SEQUENCE [LARGE SCALE GENOMIC DNA]</scope>
    <source>
        <strain evidence="8 9">DSM 2059</strain>
    </source>
</reference>
<dbReference type="PANTHER" id="PTHR43547">
    <property type="entry name" value="TWO-COMPONENT HISTIDINE KINASE"/>
    <property type="match status" value="1"/>
</dbReference>
<feature type="domain" description="Histidine kinase" evidence="6">
    <location>
        <begin position="163"/>
        <end position="381"/>
    </location>
</feature>
<dbReference type="PROSITE" id="PS50110">
    <property type="entry name" value="RESPONSE_REGULATORY"/>
    <property type="match status" value="1"/>
</dbReference>
<evidence type="ECO:0000256" key="2">
    <source>
        <dbReference type="ARBA" id="ARBA00012438"/>
    </source>
</evidence>
<dbReference type="RefSeq" id="WP_020877745.1">
    <property type="nucleotide sequence ID" value="NZ_ATHJ01000105.1"/>
</dbReference>
<keyword evidence="8" id="KW-0418">Kinase</keyword>
<proteinExistence type="predicted"/>
<gene>
    <name evidence="8" type="ORF">dsmv_0634</name>
</gene>
<dbReference type="SUPFAM" id="SSF52172">
    <property type="entry name" value="CheY-like"/>
    <property type="match status" value="1"/>
</dbReference>
<feature type="modified residue" description="4-aspartylphosphate" evidence="4">
    <location>
        <position position="60"/>
    </location>
</feature>
<dbReference type="CDD" id="cd17536">
    <property type="entry name" value="REC_YesN-like"/>
    <property type="match status" value="1"/>
</dbReference>
<evidence type="ECO:0000256" key="1">
    <source>
        <dbReference type="ARBA" id="ARBA00000085"/>
    </source>
</evidence>
<dbReference type="Gene3D" id="3.30.565.10">
    <property type="entry name" value="Histidine kinase-like ATPase, C-terminal domain"/>
    <property type="match status" value="1"/>
</dbReference>
<dbReference type="PRINTS" id="PR00344">
    <property type="entry name" value="BCTRLSENSOR"/>
</dbReference>
<dbReference type="Pfam" id="PF02518">
    <property type="entry name" value="HATPase_c"/>
    <property type="match status" value="1"/>
</dbReference>
<dbReference type="PROSITE" id="PS50109">
    <property type="entry name" value="HIS_KIN"/>
    <property type="match status" value="1"/>
</dbReference>
<dbReference type="Proteomes" id="UP000014977">
    <property type="component" value="Unassembled WGS sequence"/>
</dbReference>
<dbReference type="STRING" id="897.B2D07_15820"/>
<dbReference type="SMART" id="SM00388">
    <property type="entry name" value="HisKA"/>
    <property type="match status" value="1"/>
</dbReference>
<dbReference type="Gene3D" id="3.40.50.2300">
    <property type="match status" value="1"/>
</dbReference>
<dbReference type="InterPro" id="IPR003594">
    <property type="entry name" value="HATPase_dom"/>
</dbReference>
<evidence type="ECO:0000256" key="5">
    <source>
        <dbReference type="SAM" id="MobiDB-lite"/>
    </source>
</evidence>
<sequence length="425" mass="47237">MESTHALENIRMLLVEDEAYFRSTLKKRLERRGMTLFEAADGEAGLAALTEHPVDIVITDMKMPGMDGLTFLKRVKADYPEIEVILLTGHASTTDGVAGIKAGAFDYLTKPVEFDHLMSKVGQAYDLILRRQAQRREAELHERMERQMALTERLAALGTLATGVAHEINNPLAIIRESAGWMETILKKPEMADMPRKTDFEKGLDKIEKAVERARRITHQLLEFVRKPDKKAAETDLKALIEESAHLIHREAANKGVDIVEELDENVGTIMSDPYQLRQVLLNLITNAVHATEKSGRITLGLENAPGESVRIRVSDTGSGIAPENLEKIFEPFFTTKSPGKGTGLGLFVTRGIVEQLGGTIEVESTLNAGTTFTVTLPRSIIPREASAEAPRKQRPGIFQKITQALSKETQHHDQDSDPHTRRGR</sequence>
<dbReference type="SMART" id="SM00448">
    <property type="entry name" value="REC"/>
    <property type="match status" value="1"/>
</dbReference>
<dbReference type="InterPro" id="IPR004358">
    <property type="entry name" value="Sig_transdc_His_kin-like_C"/>
</dbReference>
<evidence type="ECO:0000313" key="8">
    <source>
        <dbReference type="EMBL" id="EPR35929.1"/>
    </source>
</evidence>
<evidence type="ECO:0000256" key="4">
    <source>
        <dbReference type="PROSITE-ProRule" id="PRU00169"/>
    </source>
</evidence>
<keyword evidence="8" id="KW-0808">Transferase</keyword>
<evidence type="ECO:0000259" key="7">
    <source>
        <dbReference type="PROSITE" id="PS50110"/>
    </source>
</evidence>
<dbReference type="Pfam" id="PF00512">
    <property type="entry name" value="HisKA"/>
    <property type="match status" value="1"/>
</dbReference>
<dbReference type="Gene3D" id="1.10.287.130">
    <property type="match status" value="1"/>
</dbReference>
<dbReference type="InterPro" id="IPR036097">
    <property type="entry name" value="HisK_dim/P_sf"/>
</dbReference>
<dbReference type="EC" id="2.7.13.3" evidence="2"/>
<dbReference type="OrthoDB" id="9777714at2"/>
<dbReference type="eggNOG" id="COG0745">
    <property type="taxonomic scope" value="Bacteria"/>
</dbReference>
<feature type="region of interest" description="Disordered" evidence="5">
    <location>
        <begin position="386"/>
        <end position="425"/>
    </location>
</feature>
<dbReference type="Pfam" id="PF00072">
    <property type="entry name" value="Response_reg"/>
    <property type="match status" value="1"/>
</dbReference>
<keyword evidence="9" id="KW-1185">Reference proteome</keyword>
<name>S7UPI7_DESML</name>